<dbReference type="InterPro" id="IPR045864">
    <property type="entry name" value="aa-tRNA-synth_II/BPL/LPL"/>
</dbReference>
<keyword evidence="4" id="KW-0808">Transferase</keyword>
<sequence length="326" mass="36474">MTFRFVVGINEFYHRRRRDFVGIATMRDDVMAANTTASATAAGLQEPACPTTIARPLLSPLPYIYLRDLPYNRSTELQKCLVERRLQLRKEAKLAEACSNSHNNNSRNSYTDTPFPVEDGRHDLILLVEHTPTYTNGRRNRGAISEQEVARLEGLGAKYVESLRGGEITFHGPGQLVAYPMLDLKATKLSTKCYISYLERAIMATCAEWGVKTIKTENTGVWINDQKKIAAIGVQVQRYITSHGLGLNCNTNLDFFKEIIACGLVGKGTTSLSQELKDPSIDVQKVIPAFLKSFGISFNRTLKPLSEVNPELERVILEFVQNGFPQ</sequence>
<dbReference type="AlphaFoldDB" id="A0A9P6SP08"/>
<dbReference type="Proteomes" id="UP000749646">
    <property type="component" value="Unassembled WGS sequence"/>
</dbReference>
<dbReference type="PROSITE" id="PS51733">
    <property type="entry name" value="BPL_LPL_CATALYTIC"/>
    <property type="match status" value="1"/>
</dbReference>
<evidence type="ECO:0000313" key="8">
    <source>
        <dbReference type="Proteomes" id="UP000749646"/>
    </source>
</evidence>
<dbReference type="InterPro" id="IPR000544">
    <property type="entry name" value="Octanoyltransferase"/>
</dbReference>
<accession>A0A9P6SP08</accession>
<dbReference type="OrthoDB" id="19908at2759"/>
<organism evidence="7 8">
    <name type="scientific">Modicella reniformis</name>
    <dbReference type="NCBI Taxonomy" id="1440133"/>
    <lineage>
        <taxon>Eukaryota</taxon>
        <taxon>Fungi</taxon>
        <taxon>Fungi incertae sedis</taxon>
        <taxon>Mucoromycota</taxon>
        <taxon>Mortierellomycotina</taxon>
        <taxon>Mortierellomycetes</taxon>
        <taxon>Mortierellales</taxon>
        <taxon>Mortierellaceae</taxon>
        <taxon>Modicella</taxon>
    </lineage>
</organism>
<evidence type="ECO:0000256" key="5">
    <source>
        <dbReference type="ARBA" id="ARBA00023315"/>
    </source>
</evidence>
<reference evidence="7" key="1">
    <citation type="journal article" date="2020" name="Fungal Divers.">
        <title>Resolving the Mortierellaceae phylogeny through synthesis of multi-gene phylogenetics and phylogenomics.</title>
        <authorList>
            <person name="Vandepol N."/>
            <person name="Liber J."/>
            <person name="Desiro A."/>
            <person name="Na H."/>
            <person name="Kennedy M."/>
            <person name="Barry K."/>
            <person name="Grigoriev I.V."/>
            <person name="Miller A.N."/>
            <person name="O'Donnell K."/>
            <person name="Stajich J.E."/>
            <person name="Bonito G."/>
        </authorList>
    </citation>
    <scope>NUCLEOTIDE SEQUENCE</scope>
    <source>
        <strain evidence="7">MES-2147</strain>
    </source>
</reference>
<dbReference type="InterPro" id="IPR020605">
    <property type="entry name" value="Octanoyltransferase_CS"/>
</dbReference>
<dbReference type="EMBL" id="JAAAHW010003340">
    <property type="protein sequence ID" value="KAF9984915.1"/>
    <property type="molecule type" value="Genomic_DNA"/>
</dbReference>
<dbReference type="SUPFAM" id="SSF55681">
    <property type="entry name" value="Class II aaRS and biotin synthetases"/>
    <property type="match status" value="1"/>
</dbReference>
<evidence type="ECO:0000256" key="3">
    <source>
        <dbReference type="ARBA" id="ARBA00012334"/>
    </source>
</evidence>
<dbReference type="EC" id="2.3.1.181" evidence="3"/>
<dbReference type="GO" id="GO:0009249">
    <property type="term" value="P:protein lipoylation"/>
    <property type="evidence" value="ECO:0007669"/>
    <property type="project" value="InterPro"/>
</dbReference>
<evidence type="ECO:0000256" key="4">
    <source>
        <dbReference type="ARBA" id="ARBA00022679"/>
    </source>
</evidence>
<evidence type="ECO:0000256" key="2">
    <source>
        <dbReference type="ARBA" id="ARBA00007907"/>
    </source>
</evidence>
<dbReference type="NCBIfam" id="TIGR00214">
    <property type="entry name" value="lipB"/>
    <property type="match status" value="1"/>
</dbReference>
<comment type="pathway">
    <text evidence="1">Protein modification; protein lipoylation via endogenous pathway; protein N(6)-(lipoyl)lysine from octanoyl-[acyl-carrier-protein]: step 1/2.</text>
</comment>
<gene>
    <name evidence="7" type="primary">LIPT2</name>
    <name evidence="7" type="ORF">BGZ65_012237</name>
</gene>
<dbReference type="Gene3D" id="3.30.930.10">
    <property type="entry name" value="Bira Bifunctional Protein, Domain 2"/>
    <property type="match status" value="1"/>
</dbReference>
<evidence type="ECO:0000313" key="7">
    <source>
        <dbReference type="EMBL" id="KAF9984915.1"/>
    </source>
</evidence>
<dbReference type="PROSITE" id="PS01313">
    <property type="entry name" value="LIPB"/>
    <property type="match status" value="1"/>
</dbReference>
<dbReference type="GO" id="GO:0033819">
    <property type="term" value="F:lipoyl(octanoyl) transferase activity"/>
    <property type="evidence" value="ECO:0007669"/>
    <property type="project" value="UniProtKB-EC"/>
</dbReference>
<keyword evidence="8" id="KW-1185">Reference proteome</keyword>
<dbReference type="PANTHER" id="PTHR10993:SF7">
    <property type="entry name" value="LIPOYLTRANSFERASE 2, MITOCHONDRIAL-RELATED"/>
    <property type="match status" value="1"/>
</dbReference>
<dbReference type="PANTHER" id="PTHR10993">
    <property type="entry name" value="OCTANOYLTRANSFERASE"/>
    <property type="match status" value="1"/>
</dbReference>
<protein>
    <recommendedName>
        <fullName evidence="3">lipoyl(octanoyl) transferase</fullName>
        <ecNumber evidence="3">2.3.1.181</ecNumber>
    </recommendedName>
</protein>
<evidence type="ECO:0000259" key="6">
    <source>
        <dbReference type="PROSITE" id="PS51733"/>
    </source>
</evidence>
<dbReference type="InterPro" id="IPR004143">
    <property type="entry name" value="BPL_LPL_catalytic"/>
</dbReference>
<feature type="domain" description="BPL/LPL catalytic" evidence="6">
    <location>
        <begin position="119"/>
        <end position="302"/>
    </location>
</feature>
<name>A0A9P6SP08_9FUNG</name>
<evidence type="ECO:0000256" key="1">
    <source>
        <dbReference type="ARBA" id="ARBA00004821"/>
    </source>
</evidence>
<dbReference type="Pfam" id="PF21948">
    <property type="entry name" value="LplA-B_cat"/>
    <property type="match status" value="1"/>
</dbReference>
<comment type="caution">
    <text evidence="7">The sequence shown here is derived from an EMBL/GenBank/DDBJ whole genome shotgun (WGS) entry which is preliminary data.</text>
</comment>
<dbReference type="CDD" id="cd16444">
    <property type="entry name" value="LipB"/>
    <property type="match status" value="1"/>
</dbReference>
<proteinExistence type="inferred from homology"/>
<comment type="similarity">
    <text evidence="2">Belongs to the LipB family.</text>
</comment>
<keyword evidence="5" id="KW-0012">Acyltransferase</keyword>